<gene>
    <name evidence="15" type="ORF">H9874_07120</name>
</gene>
<evidence type="ECO:0000256" key="8">
    <source>
        <dbReference type="ARBA" id="ARBA00022827"/>
    </source>
</evidence>
<sequence>MSTMTRRAFLGMAGVAGAGLWLGLPGTARADVTRETRVMLGTFVDVSLSGTSSMQASEALERAFAEAARLEKVFSRYDGGTPVSELNRAGTLRDCPPELTRLVNRSLFYGAVTGGGFDITVQPVVDLFRARRNPQGRLRLDEAELRAARELVGYKGLRVAAGRLSLVRSGMGVTLDGIAKGYIADRMSAVLTACGVENHLVNAGGDIASHGCKAPGMPWRVAVQSPSDRAAYCGTLSLSGGAVATSGGYEIYYDASRRHHHLVAPASGASPALGSVSVTAATAMEADALATAFSVLPPSEVLRLVRRMPGRECGIVAADGRRFASEGWVWA</sequence>
<dbReference type="PROSITE" id="PS51318">
    <property type="entry name" value="TAT"/>
    <property type="match status" value="1"/>
</dbReference>
<comment type="similarity">
    <text evidence="13">Belongs to the ApbE family.</text>
</comment>
<evidence type="ECO:0000256" key="11">
    <source>
        <dbReference type="ARBA" id="ARBA00031306"/>
    </source>
</evidence>
<evidence type="ECO:0000256" key="5">
    <source>
        <dbReference type="ARBA" id="ARBA00022630"/>
    </source>
</evidence>
<dbReference type="EMBL" id="DXGI01000270">
    <property type="protein sequence ID" value="HIW78899.1"/>
    <property type="molecule type" value="Genomic_DNA"/>
</dbReference>
<dbReference type="Proteomes" id="UP000824264">
    <property type="component" value="Unassembled WGS sequence"/>
</dbReference>
<keyword evidence="8 13" id="KW-0274">FAD</keyword>
<organism evidence="15 16">
    <name type="scientific">Candidatus Bilophila faecipullorum</name>
    <dbReference type="NCBI Taxonomy" id="2838482"/>
    <lineage>
        <taxon>Bacteria</taxon>
        <taxon>Pseudomonadati</taxon>
        <taxon>Thermodesulfobacteriota</taxon>
        <taxon>Desulfovibrionia</taxon>
        <taxon>Desulfovibrionales</taxon>
        <taxon>Desulfovibrionaceae</taxon>
        <taxon>Bilophila</taxon>
    </lineage>
</organism>
<dbReference type="NCBIfam" id="TIGR01409">
    <property type="entry name" value="TAT_signal_seq"/>
    <property type="match status" value="1"/>
</dbReference>
<keyword evidence="5 13" id="KW-0285">Flavoprotein</keyword>
<evidence type="ECO:0000256" key="10">
    <source>
        <dbReference type="ARBA" id="ARBA00023014"/>
    </source>
</evidence>
<dbReference type="InterPro" id="IPR019546">
    <property type="entry name" value="TAT_signal_bac_arc"/>
</dbReference>
<dbReference type="Gene3D" id="3.10.520.10">
    <property type="entry name" value="ApbE-like domains"/>
    <property type="match status" value="1"/>
</dbReference>
<evidence type="ECO:0000256" key="1">
    <source>
        <dbReference type="ARBA" id="ARBA00004418"/>
    </source>
</evidence>
<evidence type="ECO:0000256" key="3">
    <source>
        <dbReference type="ARBA" id="ARBA00011955"/>
    </source>
</evidence>
<name>A0A9D1U8R8_9BACT</name>
<evidence type="ECO:0000313" key="16">
    <source>
        <dbReference type="Proteomes" id="UP000824264"/>
    </source>
</evidence>
<evidence type="ECO:0000256" key="7">
    <source>
        <dbReference type="ARBA" id="ARBA00022723"/>
    </source>
</evidence>
<dbReference type="PIRSF" id="PIRSF006268">
    <property type="entry name" value="ApbE"/>
    <property type="match status" value="1"/>
</dbReference>
<dbReference type="GO" id="GO:0046872">
    <property type="term" value="F:metal ion binding"/>
    <property type="evidence" value="ECO:0007669"/>
    <property type="project" value="UniProtKB-UniRule"/>
</dbReference>
<keyword evidence="10" id="KW-0411">Iron-sulfur</keyword>
<dbReference type="InterPro" id="IPR024932">
    <property type="entry name" value="ApbE"/>
</dbReference>
<feature type="binding site" evidence="14">
    <location>
        <position position="287"/>
    </location>
    <ligand>
        <name>Mg(2+)</name>
        <dbReference type="ChEBI" id="CHEBI:18420"/>
    </ligand>
</feature>
<dbReference type="GO" id="GO:0016740">
    <property type="term" value="F:transferase activity"/>
    <property type="evidence" value="ECO:0007669"/>
    <property type="project" value="UniProtKB-UniRule"/>
</dbReference>
<feature type="binding site" evidence="14">
    <location>
        <position position="177"/>
    </location>
    <ligand>
        <name>Mg(2+)</name>
        <dbReference type="ChEBI" id="CHEBI:18420"/>
    </ligand>
</feature>
<dbReference type="GO" id="GO:0042597">
    <property type="term" value="C:periplasmic space"/>
    <property type="evidence" value="ECO:0007669"/>
    <property type="project" value="UniProtKB-SubCell"/>
</dbReference>
<evidence type="ECO:0000313" key="15">
    <source>
        <dbReference type="EMBL" id="HIW78899.1"/>
    </source>
</evidence>
<evidence type="ECO:0000256" key="14">
    <source>
        <dbReference type="PIRSR" id="PIRSR006268-2"/>
    </source>
</evidence>
<evidence type="ECO:0000256" key="6">
    <source>
        <dbReference type="ARBA" id="ARBA00022679"/>
    </source>
</evidence>
<dbReference type="PANTHER" id="PTHR30040:SF2">
    <property type="entry name" value="FAD:PROTEIN FMN TRANSFERASE"/>
    <property type="match status" value="1"/>
</dbReference>
<dbReference type="InterPro" id="IPR003374">
    <property type="entry name" value="ApbE-like_sf"/>
</dbReference>
<reference evidence="15" key="2">
    <citation type="submission" date="2021-04" db="EMBL/GenBank/DDBJ databases">
        <authorList>
            <person name="Gilroy R."/>
        </authorList>
    </citation>
    <scope>NUCLEOTIDE SEQUENCE</scope>
    <source>
        <strain evidence="15">ChiSxjej5B17-1746</strain>
    </source>
</reference>
<reference evidence="15" key="1">
    <citation type="journal article" date="2021" name="PeerJ">
        <title>Extensive microbial diversity within the chicken gut microbiome revealed by metagenomics and culture.</title>
        <authorList>
            <person name="Gilroy R."/>
            <person name="Ravi A."/>
            <person name="Getino M."/>
            <person name="Pursley I."/>
            <person name="Horton D.L."/>
            <person name="Alikhan N.F."/>
            <person name="Baker D."/>
            <person name="Gharbi K."/>
            <person name="Hall N."/>
            <person name="Watson M."/>
            <person name="Adriaenssens E.M."/>
            <person name="Foster-Nyarko E."/>
            <person name="Jarju S."/>
            <person name="Secka A."/>
            <person name="Antonio M."/>
            <person name="Oren A."/>
            <person name="Chaudhuri R.R."/>
            <person name="La Ragione R."/>
            <person name="Hildebrand F."/>
            <person name="Pallen M.J."/>
        </authorList>
    </citation>
    <scope>NUCLEOTIDE SEQUENCE</scope>
    <source>
        <strain evidence="15">ChiSxjej5B17-1746</strain>
    </source>
</reference>
<dbReference type="EC" id="2.7.1.180" evidence="3 13"/>
<evidence type="ECO:0000256" key="12">
    <source>
        <dbReference type="ARBA" id="ARBA00048540"/>
    </source>
</evidence>
<evidence type="ECO:0000256" key="4">
    <source>
        <dbReference type="ARBA" id="ARBA00016337"/>
    </source>
</evidence>
<keyword evidence="10" id="KW-0408">Iron</keyword>
<keyword evidence="7 13" id="KW-0479">Metal-binding</keyword>
<evidence type="ECO:0000256" key="13">
    <source>
        <dbReference type="PIRNR" id="PIRNR006268"/>
    </source>
</evidence>
<dbReference type="PANTHER" id="PTHR30040">
    <property type="entry name" value="THIAMINE BIOSYNTHESIS LIPOPROTEIN APBE"/>
    <property type="match status" value="1"/>
</dbReference>
<protein>
    <recommendedName>
        <fullName evidence="4 13">FAD:protein FMN transferase</fullName>
        <ecNumber evidence="3 13">2.7.1.180</ecNumber>
    </recommendedName>
    <alternativeName>
        <fullName evidence="11 13">Flavin transferase</fullName>
    </alternativeName>
</protein>
<comment type="caution">
    <text evidence="15">The sequence shown here is derived from an EMBL/GenBank/DDBJ whole genome shotgun (WGS) entry which is preliminary data.</text>
</comment>
<comment type="cofactor">
    <cofactor evidence="14">
        <name>Mg(2+)</name>
        <dbReference type="ChEBI" id="CHEBI:18420"/>
    </cofactor>
    <cofactor evidence="14">
        <name>Mn(2+)</name>
        <dbReference type="ChEBI" id="CHEBI:29035"/>
    </cofactor>
    <text evidence="14">Magnesium. Can also use manganese.</text>
</comment>
<proteinExistence type="inferred from homology"/>
<comment type="subunit">
    <text evidence="2">Heterodimer of a large and a small subunit.</text>
</comment>
<accession>A0A9D1U8R8</accession>
<comment type="catalytic activity">
    <reaction evidence="12 13">
        <text>L-threonyl-[protein] + FAD = FMN-L-threonyl-[protein] + AMP + H(+)</text>
        <dbReference type="Rhea" id="RHEA:36847"/>
        <dbReference type="Rhea" id="RHEA-COMP:11060"/>
        <dbReference type="Rhea" id="RHEA-COMP:11061"/>
        <dbReference type="ChEBI" id="CHEBI:15378"/>
        <dbReference type="ChEBI" id="CHEBI:30013"/>
        <dbReference type="ChEBI" id="CHEBI:57692"/>
        <dbReference type="ChEBI" id="CHEBI:74257"/>
        <dbReference type="ChEBI" id="CHEBI:456215"/>
        <dbReference type="EC" id="2.7.1.180"/>
    </reaction>
</comment>
<dbReference type="GO" id="GO:0051536">
    <property type="term" value="F:iron-sulfur cluster binding"/>
    <property type="evidence" value="ECO:0007669"/>
    <property type="project" value="UniProtKB-KW"/>
</dbReference>
<dbReference type="AlphaFoldDB" id="A0A9D1U8R8"/>
<keyword evidence="9 13" id="KW-0460">Magnesium</keyword>
<feature type="binding site" evidence="14">
    <location>
        <position position="291"/>
    </location>
    <ligand>
        <name>Mg(2+)</name>
        <dbReference type="ChEBI" id="CHEBI:18420"/>
    </ligand>
</feature>
<keyword evidence="6 13" id="KW-0808">Transferase</keyword>
<evidence type="ECO:0000256" key="2">
    <source>
        <dbReference type="ARBA" id="ARBA00011771"/>
    </source>
</evidence>
<evidence type="ECO:0000256" key="9">
    <source>
        <dbReference type="ARBA" id="ARBA00022842"/>
    </source>
</evidence>
<dbReference type="InterPro" id="IPR006311">
    <property type="entry name" value="TAT_signal"/>
</dbReference>
<dbReference type="Pfam" id="PF02424">
    <property type="entry name" value="ApbE"/>
    <property type="match status" value="1"/>
</dbReference>
<comment type="subcellular location">
    <subcellularLocation>
        <location evidence="1">Periplasm</location>
    </subcellularLocation>
</comment>
<dbReference type="SUPFAM" id="SSF143631">
    <property type="entry name" value="ApbE-like"/>
    <property type="match status" value="1"/>
</dbReference>